<evidence type="ECO:0000313" key="4">
    <source>
        <dbReference type="EMBL" id="GJT36277.1"/>
    </source>
</evidence>
<feature type="domain" description="Retroviral polymerase SH3-like" evidence="3">
    <location>
        <begin position="242"/>
        <end position="291"/>
    </location>
</feature>
<dbReference type="Pfam" id="PF25597">
    <property type="entry name" value="SH3_retrovirus"/>
    <property type="match status" value="1"/>
</dbReference>
<feature type="region of interest" description="Disordered" evidence="1">
    <location>
        <begin position="1"/>
        <end position="45"/>
    </location>
</feature>
<dbReference type="CDD" id="cd09272">
    <property type="entry name" value="RNase_HI_RT_Ty1"/>
    <property type="match status" value="1"/>
</dbReference>
<evidence type="ECO:0000256" key="1">
    <source>
        <dbReference type="SAM" id="MobiDB-lite"/>
    </source>
</evidence>
<feature type="compositionally biased region" description="Polar residues" evidence="1">
    <location>
        <begin position="31"/>
        <end position="45"/>
    </location>
</feature>
<dbReference type="InterPro" id="IPR043502">
    <property type="entry name" value="DNA/RNA_pol_sf"/>
</dbReference>
<dbReference type="Pfam" id="PF07727">
    <property type="entry name" value="RVT_2"/>
    <property type="match status" value="1"/>
</dbReference>
<keyword evidence="5" id="KW-1185">Reference proteome</keyword>
<feature type="region of interest" description="Disordered" evidence="1">
    <location>
        <begin position="364"/>
        <end position="416"/>
    </location>
</feature>
<dbReference type="EMBL" id="BQNB010015123">
    <property type="protein sequence ID" value="GJT36277.1"/>
    <property type="molecule type" value="Genomic_DNA"/>
</dbReference>
<protein>
    <submittedName>
        <fullName evidence="4">Ribonuclease H-like domain-containing protein</fullName>
    </submittedName>
</protein>
<feature type="region of interest" description="Disordered" evidence="1">
    <location>
        <begin position="828"/>
        <end position="889"/>
    </location>
</feature>
<dbReference type="InterPro" id="IPR057670">
    <property type="entry name" value="SH3_retrovirus"/>
</dbReference>
<reference evidence="4" key="1">
    <citation type="journal article" date="2022" name="Int. J. Mol. Sci.">
        <title>Draft Genome of Tanacetum Coccineum: Genomic Comparison of Closely Related Tanacetum-Family Plants.</title>
        <authorList>
            <person name="Yamashiro T."/>
            <person name="Shiraishi A."/>
            <person name="Nakayama K."/>
            <person name="Satake H."/>
        </authorList>
    </citation>
    <scope>NUCLEOTIDE SEQUENCE</scope>
</reference>
<evidence type="ECO:0000259" key="2">
    <source>
        <dbReference type="Pfam" id="PF07727"/>
    </source>
</evidence>
<feature type="compositionally biased region" description="Basic and acidic residues" evidence="1">
    <location>
        <begin position="370"/>
        <end position="399"/>
    </location>
</feature>
<reference evidence="4" key="2">
    <citation type="submission" date="2022-01" db="EMBL/GenBank/DDBJ databases">
        <authorList>
            <person name="Yamashiro T."/>
            <person name="Shiraishi A."/>
            <person name="Satake H."/>
            <person name="Nakayama K."/>
        </authorList>
    </citation>
    <scope>NUCLEOTIDE SEQUENCE</scope>
</reference>
<dbReference type="Proteomes" id="UP001151760">
    <property type="component" value="Unassembled WGS sequence"/>
</dbReference>
<comment type="caution">
    <text evidence="4">The sequence shown here is derived from an EMBL/GenBank/DDBJ whole genome shotgun (WGS) entry which is preliminary data.</text>
</comment>
<proteinExistence type="predicted"/>
<accession>A0ABQ5DBP3</accession>
<sequence>MYGPRENLSFPTKNCEKESDNSEENTDDSLKQQQVFDSESISTESPLKVDKETVMDWKEKFFHLVGKVETVKPKHSETPVKRTVRYAEMTVNTVRSVNNTRPFSTTRSVYAARPFYTAQPKPTVNCARPGNLQLNGKVPKENLTCLAAKATSDESMLWHRRLGLHAKWCSERKNRTSLRLLEPLLADSKLPTLLGREVSMLASKNRVLIVKPHNKTPYELFRGFKPVIGFMKPFGCHVTIFNTLDNLGKFDGKSDEGFFVGYSLSSKAFRVYNTRTKKVQENLHIGFLENKPMIEGNGPKWLFDLDSLTQSMNYVPVVTGTFSNDFAGKQGVFVSSSSSQQDQDNQDCIVMPIWKDASYFDLHSQNTGDAEPRSVVDDQIQDKDGSHDENDDSSLKEDSTADQPVNTARPSNSSEDIQVESFNIQDDQEVDLGNIPNSYAVPTTPNTRIHKDHPIEHVIGDVQSSVQTRRMTTSYSEQGFLNRDWLAYIVSITLDLMIGSLMYLTVSRPDIMFAVCACARFQVSPKTSHLLAVKRIFRYLKSKPTLGLWYSKVATSTTEADYCGCLHVAVDLVLLDTKLTAGLGISVLGLKYWNAKSLMPKSLVFVNTNGHQFTMSYRHQELTSPEQTAPALASPKQTAFGKDYSNPLMADSLPKTISFVSKKKRENWISEGISSLPIEEILFEHDKTGVLQSTSDKTYILFKVSSLFNWKFFIHTILHCLSSKKTAWDQFSSNIATAIICLATNRRFNFSKFIFEGMIKNLNSNHKFLIYPRFIQITLNKYQGSLLQHTRTYPTPTLTNKLFNNMRRPTKGSPGVITPLFATMLVQPQGASSTSSPSNISSSPYQSSEPSPSPTEPQQSQPLPSAKEPVTSPKESPLHVVHSHGSDEGSLKLNELTNLVTKLSDSIVVLENDLHMTKKTYSSAFTKLILRVKKLEKQVKTNKARKRAKVMLSEDEDVDDDSSKQGRKIFDEVDTEVQDKDTEVQDKASDETKLVLQEETHTEVIHDQRRSEKEQPEVSTIGVHISTACRITYSRRSAARRKDKGKAIMIEPEAKKKSKKELEQERLSLAEAIRLQEQVDEEQRAQIARDEEIARQWEEQEKQRAMGNYKIKDFQGMFYDEIRPIFEKIWDFNHNFMSMDLEIEKEKRLKGKRKRKKSLPKKRTKKQKVELDDEKEELKDYLDIVPREDVAVDIDSLSTKYPIVDWKAYILSKTFIYYKIFRGDGSSKNYKILSKMLEDFDRQDVVDLYRLVKERYSSSKPEGYDLMLWGDLHTLFEPDEESEIWKNQHEYNLISWSLCDFCGVYILLMQNGIAIHMLTEKKYPLSQEMLSKMLSKILEVDHESTQAYELLKFIRSQVKKRSKFGIIKSAFLYGTIDEEVYVSQPSGFIDPLYPKKVYKIVKALYGLHQAPRAWYATLSTFLLKNGYRRGAVDKTLFIKKDKKDIILVQVYVDDIIFGSTKKSWCDEFEALMKSKFQISSMGELTFFLGLQVKQKEDGIFISQDKYVTEILKKFDFINVKTASTPVETQRPLTKDEEAADVDVHLYRSMIGSLMYLTASRPDIMFAVCACSRFQITPKTSYLYAIKQIFRYLKGKPKLGLWRLISWQCKNQTIVATSTTEAEYVAAASCCGQVLWIQNQMLDYGFNFMNTKIHIDNESTICIVKNLVFHSKIKHIEIRHHFIRVAYEKKLIQVLKIHTDNNVADLLTKAFDVSRNFTNMVVLQSCAKHNMVAYLEKTNGNTEFHEIIEFFTRSSIHYALTVSPVVSTTFVEQFWMSVKSKIINNVMYITAKVAGKPVNISEASIRSALLFDNANGIDSLHN</sequence>
<organism evidence="4 5">
    <name type="scientific">Tanacetum coccineum</name>
    <dbReference type="NCBI Taxonomy" id="301880"/>
    <lineage>
        <taxon>Eukaryota</taxon>
        <taxon>Viridiplantae</taxon>
        <taxon>Streptophyta</taxon>
        <taxon>Embryophyta</taxon>
        <taxon>Tracheophyta</taxon>
        <taxon>Spermatophyta</taxon>
        <taxon>Magnoliopsida</taxon>
        <taxon>eudicotyledons</taxon>
        <taxon>Gunneridae</taxon>
        <taxon>Pentapetalae</taxon>
        <taxon>asterids</taxon>
        <taxon>campanulids</taxon>
        <taxon>Asterales</taxon>
        <taxon>Asteraceae</taxon>
        <taxon>Asteroideae</taxon>
        <taxon>Anthemideae</taxon>
        <taxon>Anthemidinae</taxon>
        <taxon>Tanacetum</taxon>
    </lineage>
</organism>
<dbReference type="CDD" id="cd22249">
    <property type="entry name" value="UDM1_RNF168_RNF169-like"/>
    <property type="match status" value="1"/>
</dbReference>
<feature type="domain" description="Reverse transcriptase Ty1/copia-type" evidence="2">
    <location>
        <begin position="1367"/>
        <end position="1527"/>
    </location>
</feature>
<dbReference type="PANTHER" id="PTHR11439:SF495">
    <property type="entry name" value="REVERSE TRANSCRIPTASE, RNA-DEPENDENT DNA POLYMERASE-RELATED"/>
    <property type="match status" value="1"/>
</dbReference>
<evidence type="ECO:0000313" key="5">
    <source>
        <dbReference type="Proteomes" id="UP001151760"/>
    </source>
</evidence>
<evidence type="ECO:0000259" key="3">
    <source>
        <dbReference type="Pfam" id="PF25597"/>
    </source>
</evidence>
<feature type="compositionally biased region" description="Polar residues" evidence="1">
    <location>
        <begin position="401"/>
        <end position="416"/>
    </location>
</feature>
<gene>
    <name evidence="4" type="ORF">Tco_0926696</name>
</gene>
<name>A0ABQ5DBP3_9ASTR</name>
<dbReference type="SUPFAM" id="SSF56672">
    <property type="entry name" value="DNA/RNA polymerases"/>
    <property type="match status" value="1"/>
</dbReference>
<feature type="compositionally biased region" description="Low complexity" evidence="1">
    <location>
        <begin position="832"/>
        <end position="865"/>
    </location>
</feature>
<dbReference type="InterPro" id="IPR013103">
    <property type="entry name" value="RVT_2"/>
</dbReference>
<dbReference type="PANTHER" id="PTHR11439">
    <property type="entry name" value="GAG-POL-RELATED RETROTRANSPOSON"/>
    <property type="match status" value="1"/>
</dbReference>